<accession>A0A0A8ZWR9</accession>
<sequence length="15" mass="1991">MIILFYFIFLDWKIK</sequence>
<name>A0A0A8ZWR9_ARUDO</name>
<reference evidence="1" key="2">
    <citation type="journal article" date="2015" name="Data Brief">
        <title>Shoot transcriptome of the giant reed, Arundo donax.</title>
        <authorList>
            <person name="Barrero R.A."/>
            <person name="Guerrero F.D."/>
            <person name="Moolhuijzen P."/>
            <person name="Goolsby J.A."/>
            <person name="Tidwell J."/>
            <person name="Bellgard S.E."/>
            <person name="Bellgard M.I."/>
        </authorList>
    </citation>
    <scope>NUCLEOTIDE SEQUENCE</scope>
    <source>
        <tissue evidence="1">Shoot tissue taken approximately 20 cm above the soil surface</tissue>
    </source>
</reference>
<protein>
    <submittedName>
        <fullName evidence="1">Uncharacterized protein</fullName>
    </submittedName>
</protein>
<dbReference type="EMBL" id="GBRH01258663">
    <property type="protein sequence ID" value="JAD39232.1"/>
    <property type="molecule type" value="Transcribed_RNA"/>
</dbReference>
<evidence type="ECO:0000313" key="1">
    <source>
        <dbReference type="EMBL" id="JAD39232.1"/>
    </source>
</evidence>
<proteinExistence type="predicted"/>
<organism evidence="1">
    <name type="scientific">Arundo donax</name>
    <name type="common">Giant reed</name>
    <name type="synonym">Donax arundinaceus</name>
    <dbReference type="NCBI Taxonomy" id="35708"/>
    <lineage>
        <taxon>Eukaryota</taxon>
        <taxon>Viridiplantae</taxon>
        <taxon>Streptophyta</taxon>
        <taxon>Embryophyta</taxon>
        <taxon>Tracheophyta</taxon>
        <taxon>Spermatophyta</taxon>
        <taxon>Magnoliopsida</taxon>
        <taxon>Liliopsida</taxon>
        <taxon>Poales</taxon>
        <taxon>Poaceae</taxon>
        <taxon>PACMAD clade</taxon>
        <taxon>Arundinoideae</taxon>
        <taxon>Arundineae</taxon>
        <taxon>Arundo</taxon>
    </lineage>
</organism>
<reference evidence="1" key="1">
    <citation type="submission" date="2014-09" db="EMBL/GenBank/DDBJ databases">
        <authorList>
            <person name="Magalhaes I.L.F."/>
            <person name="Oliveira U."/>
            <person name="Santos F.R."/>
            <person name="Vidigal T.H.D.A."/>
            <person name="Brescovit A.D."/>
            <person name="Santos A.J."/>
        </authorList>
    </citation>
    <scope>NUCLEOTIDE SEQUENCE</scope>
    <source>
        <tissue evidence="1">Shoot tissue taken approximately 20 cm above the soil surface</tissue>
    </source>
</reference>